<proteinExistence type="predicted"/>
<dbReference type="KEGG" id="fox:FOXG_19713"/>
<dbReference type="RefSeq" id="XP_018242524.1">
    <property type="nucleotide sequence ID" value="XM_018399521.1"/>
</dbReference>
<dbReference type="GeneID" id="28960020"/>
<gene>
    <name evidence="1" type="ORF">FOXG_19314</name>
    <name evidence="2" type="ORF">FOXG_19347</name>
    <name evidence="3" type="ORF">FOXG_19713</name>
</gene>
<dbReference type="AlphaFoldDB" id="A0A0J9V5W4"/>
<dbReference type="KEGG" id="fox:FOXG_19314"/>
<reference evidence="3" key="2">
    <citation type="journal article" date="2010" name="Nature">
        <title>Comparative genomics reveals mobile pathogenicity chromosomes in Fusarium.</title>
        <authorList>
            <person name="Ma L.J."/>
            <person name="van der Does H.C."/>
            <person name="Borkovich K.A."/>
            <person name="Coleman J.J."/>
            <person name="Daboussi M.J."/>
            <person name="Di Pietro A."/>
            <person name="Dufresne M."/>
            <person name="Freitag M."/>
            <person name="Grabherr M."/>
            <person name="Henrissat B."/>
            <person name="Houterman P.M."/>
            <person name="Kang S."/>
            <person name="Shim W.B."/>
            <person name="Woloshuk C."/>
            <person name="Xie X."/>
            <person name="Xu J.R."/>
            <person name="Antoniw J."/>
            <person name="Baker S.E."/>
            <person name="Bluhm B.H."/>
            <person name="Breakspear A."/>
            <person name="Brown D.W."/>
            <person name="Butchko R.A."/>
            <person name="Chapman S."/>
            <person name="Coulson R."/>
            <person name="Coutinho P.M."/>
            <person name="Danchin E.G."/>
            <person name="Diener A."/>
            <person name="Gale L.R."/>
            <person name="Gardiner D.M."/>
            <person name="Goff S."/>
            <person name="Hammond-Kosack K.E."/>
            <person name="Hilburn K."/>
            <person name="Hua-Van A."/>
            <person name="Jonkers W."/>
            <person name="Kazan K."/>
            <person name="Kodira C.D."/>
            <person name="Koehrsen M."/>
            <person name="Kumar L."/>
            <person name="Lee Y.H."/>
            <person name="Li L."/>
            <person name="Manners J.M."/>
            <person name="Miranda-Saavedra D."/>
            <person name="Mukherjee M."/>
            <person name="Park G."/>
            <person name="Park J."/>
            <person name="Park S.Y."/>
            <person name="Proctor R.H."/>
            <person name="Regev A."/>
            <person name="Ruiz-Roldan M.C."/>
            <person name="Sain D."/>
            <person name="Sakthikumar S."/>
            <person name="Sykes S."/>
            <person name="Schwartz D.C."/>
            <person name="Turgeon B.G."/>
            <person name="Wapinski I."/>
            <person name="Yoder O."/>
            <person name="Young S."/>
            <person name="Zeng Q."/>
            <person name="Zhou S."/>
            <person name="Galagan J."/>
            <person name="Cuomo C.A."/>
            <person name="Kistler H.C."/>
            <person name="Rep M."/>
        </authorList>
    </citation>
    <scope>NUCLEOTIDE SEQUENCE [LARGE SCALE GENOMIC DNA]</scope>
    <source>
        <strain evidence="3">4287</strain>
    </source>
</reference>
<dbReference type="GeneID" id="28960053"/>
<evidence type="ECO:0000313" key="1">
    <source>
        <dbReference type="EMBL" id="KNB04479.1"/>
    </source>
</evidence>
<name>A0A0J9V5W4_FUSO4</name>
<dbReference type="Proteomes" id="UP000009097">
    <property type="component" value="Unassembled WGS sequence"/>
</dbReference>
<dbReference type="KEGG" id="fox:FOXG_19347"/>
<dbReference type="VEuPathDB" id="FungiDB:FOXG_19314"/>
<sequence>MTRSVIPLAIQAMTTRLSPALLLSLSVLDKEDAEQSRCLGEVGETLDNGAIAGGGCLGVGG</sequence>
<reference evidence="3" key="1">
    <citation type="submission" date="2007-04" db="EMBL/GenBank/DDBJ databases">
        <authorList>
            <consortium name="The Broad Institute Genome Sequencing Platform"/>
            <person name="Birren B."/>
            <person name="Lander E."/>
            <person name="Galagan J."/>
            <person name="Nusbaum C."/>
            <person name="Devon K."/>
            <person name="Ma L.-J."/>
            <person name="Jaffe D."/>
            <person name="Butler J."/>
            <person name="Alvarez P."/>
            <person name="Gnerre S."/>
            <person name="Grabherr M."/>
            <person name="Kleber M."/>
            <person name="Mauceli E."/>
            <person name="Brockman W."/>
            <person name="MacCallum I.A."/>
            <person name="Young S."/>
            <person name="LaButti K."/>
            <person name="DeCaprio D."/>
            <person name="Crawford M."/>
            <person name="Koehrsen M."/>
            <person name="Engels R."/>
            <person name="Montgomery P."/>
            <person name="Pearson M."/>
            <person name="Howarth C."/>
            <person name="Larson L."/>
            <person name="White J."/>
            <person name="O'Leary S."/>
            <person name="Kodira C."/>
            <person name="Zeng Q."/>
            <person name="Yandava C."/>
            <person name="Alvarado L."/>
            <person name="Kistler C."/>
            <person name="Shim W.-B."/>
            <person name="Kang S."/>
            <person name="Woloshuk C."/>
        </authorList>
    </citation>
    <scope>NUCLEOTIDE SEQUENCE</scope>
    <source>
        <strain evidence="3">4287</strain>
    </source>
</reference>
<evidence type="ECO:0000313" key="2">
    <source>
        <dbReference type="EMBL" id="KNB04628.1"/>
    </source>
</evidence>
<evidence type="ECO:0000313" key="4">
    <source>
        <dbReference type="Proteomes" id="UP000009097"/>
    </source>
</evidence>
<accession>A0A0J9V5W4</accession>
<dbReference type="GeneID" id="28960419"/>
<dbReference type="EMBL" id="DS231704">
    <property type="protein sequence ID" value="KNB06563.1"/>
    <property type="molecule type" value="Genomic_DNA"/>
</dbReference>
<evidence type="ECO:0000313" key="3">
    <source>
        <dbReference type="EMBL" id="KNB06563.1"/>
    </source>
</evidence>
<dbReference type="RefSeq" id="XP_018244608.1">
    <property type="nucleotide sequence ID" value="XM_018399978.1"/>
</dbReference>
<protein>
    <submittedName>
        <fullName evidence="3">Uncharacterized protein</fullName>
    </submittedName>
</protein>
<dbReference type="VEuPathDB" id="FungiDB:FOXG_19347"/>
<organism evidence="3 4">
    <name type="scientific">Fusarium oxysporum f. sp. lycopersici (strain 4287 / CBS 123668 / FGSC 9935 / NRRL 34936)</name>
    <name type="common">Fusarium vascular wilt of tomato</name>
    <dbReference type="NCBI Taxonomy" id="426428"/>
    <lineage>
        <taxon>Eukaryota</taxon>
        <taxon>Fungi</taxon>
        <taxon>Dikarya</taxon>
        <taxon>Ascomycota</taxon>
        <taxon>Pezizomycotina</taxon>
        <taxon>Sordariomycetes</taxon>
        <taxon>Hypocreomycetidae</taxon>
        <taxon>Hypocreales</taxon>
        <taxon>Nectriaceae</taxon>
        <taxon>Fusarium</taxon>
        <taxon>Fusarium oxysporum species complex</taxon>
    </lineage>
</organism>
<dbReference type="VEuPathDB" id="FungiDB:FOXG_19713"/>
<dbReference type="EMBL" id="DS231702">
    <property type="protein sequence ID" value="KNB04628.1"/>
    <property type="molecule type" value="Genomic_DNA"/>
</dbReference>
<dbReference type="RefSeq" id="XP_018242673.1">
    <property type="nucleotide sequence ID" value="XM_018399560.1"/>
</dbReference>
<dbReference type="EMBL" id="DS231702">
    <property type="protein sequence ID" value="KNB04479.1"/>
    <property type="molecule type" value="Genomic_DNA"/>
</dbReference>